<dbReference type="Gene3D" id="3.20.20.140">
    <property type="entry name" value="Metal-dependent hydrolases"/>
    <property type="match status" value="1"/>
</dbReference>
<evidence type="ECO:0000259" key="1">
    <source>
        <dbReference type="Pfam" id="PF04909"/>
    </source>
</evidence>
<dbReference type="PANTHER" id="PTHR35563">
    <property type="entry name" value="BARREL METAL-DEPENDENT HYDROLASE, PUTATIVE (AFU_ORTHOLOGUE AFUA_1G16240)-RELATED"/>
    <property type="match status" value="1"/>
</dbReference>
<dbReference type="RefSeq" id="WP_167637365.1">
    <property type="nucleotide sequence ID" value="NZ_JAATOP010000003.1"/>
</dbReference>
<sequence>MIHFDCHAHVYEDVVANGAVRYLPKRPAPLQDWLDLQTHHGISGGVIVQVSFLGTDNSQLLHALESLPKGRFAGVAVIAPDTCETEIAALAAQGVKGIRWNLVAGANLPDFGSEEVTALVNALAKHRMHIEVQLESSRLASVLSGFAAFPLPVVIDHMGLPETRADQEPWLGALEQMEDRSNLYVKLSAPYRGTGGIAHAERLIGLLGPDKFIWGSDWPHTRHEDRATYAGLKAELDRLIDDRKAVQTLYALTLA</sequence>
<dbReference type="InterPro" id="IPR032466">
    <property type="entry name" value="Metal_Hydrolase"/>
</dbReference>
<dbReference type="InterPro" id="IPR006680">
    <property type="entry name" value="Amidohydro-rel"/>
</dbReference>
<dbReference type="PANTHER" id="PTHR35563:SF2">
    <property type="entry name" value="BARREL METAL-DEPENDENT HYDROLASE, PUTATIVE (AFU_ORTHOLOGUE AFUA_1G16240)-RELATED"/>
    <property type="match status" value="1"/>
</dbReference>
<gene>
    <name evidence="2" type="ORF">HCZ30_05925</name>
</gene>
<dbReference type="Proteomes" id="UP000709466">
    <property type="component" value="Unassembled WGS sequence"/>
</dbReference>
<accession>A0ABX0VWC6</accession>
<proteinExistence type="predicted"/>
<reference evidence="2 3" key="1">
    <citation type="submission" date="2020-03" db="EMBL/GenBank/DDBJ databases">
        <title>Bacterial isolates of synthetic phycosphere.</title>
        <authorList>
            <person name="Fu H."/>
            <person name="Moran M.A."/>
        </authorList>
    </citation>
    <scope>NUCLEOTIDE SEQUENCE [LARGE SCALE GENOMIC DNA]</scope>
    <source>
        <strain evidence="2 3">HF1</strain>
    </source>
</reference>
<protein>
    <submittedName>
        <fullName evidence="2">Amidohydrolase family protein</fullName>
    </submittedName>
</protein>
<dbReference type="SUPFAM" id="SSF51556">
    <property type="entry name" value="Metallo-dependent hydrolases"/>
    <property type="match status" value="1"/>
</dbReference>
<evidence type="ECO:0000313" key="3">
    <source>
        <dbReference type="Proteomes" id="UP000709466"/>
    </source>
</evidence>
<comment type="caution">
    <text evidence="2">The sequence shown here is derived from an EMBL/GenBank/DDBJ whole genome shotgun (WGS) entry which is preliminary data.</text>
</comment>
<name>A0ABX0VWC6_9RHOB</name>
<organism evidence="2 3">
    <name type="scientific">Marivivens donghaensis</name>
    <dbReference type="NCBI Taxonomy" id="1699413"/>
    <lineage>
        <taxon>Bacteria</taxon>
        <taxon>Pseudomonadati</taxon>
        <taxon>Pseudomonadota</taxon>
        <taxon>Alphaproteobacteria</taxon>
        <taxon>Rhodobacterales</taxon>
        <taxon>Paracoccaceae</taxon>
        <taxon>Marivivens group</taxon>
        <taxon>Marivivens</taxon>
    </lineage>
</organism>
<keyword evidence="3" id="KW-1185">Reference proteome</keyword>
<dbReference type="Pfam" id="PF04909">
    <property type="entry name" value="Amidohydro_2"/>
    <property type="match status" value="1"/>
</dbReference>
<dbReference type="InterPro" id="IPR052358">
    <property type="entry name" value="Aro_Compnd_Degr_Hydrolases"/>
</dbReference>
<feature type="domain" description="Amidohydrolase-related" evidence="1">
    <location>
        <begin position="5"/>
        <end position="238"/>
    </location>
</feature>
<dbReference type="EMBL" id="JAATOP010000003">
    <property type="protein sequence ID" value="NIY71973.1"/>
    <property type="molecule type" value="Genomic_DNA"/>
</dbReference>
<evidence type="ECO:0000313" key="2">
    <source>
        <dbReference type="EMBL" id="NIY71973.1"/>
    </source>
</evidence>